<name>A0A3M4BH73_9PSED</name>
<reference evidence="1 2" key="1">
    <citation type="submission" date="2018-08" db="EMBL/GenBank/DDBJ databases">
        <title>Recombination of ecologically and evolutionarily significant loci maintains genetic cohesion in the Pseudomonas syringae species complex.</title>
        <authorList>
            <person name="Dillon M."/>
            <person name="Thakur S."/>
            <person name="Almeida R.N.D."/>
            <person name="Weir B.S."/>
            <person name="Guttman D.S."/>
        </authorList>
    </citation>
    <scope>NUCLEOTIDE SEQUENCE [LARGE SCALE GENOMIC DNA]</scope>
    <source>
        <strain evidence="1 2">ICMP 4330</strain>
    </source>
</reference>
<evidence type="ECO:0000313" key="1">
    <source>
        <dbReference type="EMBL" id="RMP18527.1"/>
    </source>
</evidence>
<protein>
    <submittedName>
        <fullName evidence="1">Uncharacterized protein</fullName>
    </submittedName>
</protein>
<dbReference type="Proteomes" id="UP000267908">
    <property type="component" value="Unassembled WGS sequence"/>
</dbReference>
<organism evidence="1 2">
    <name type="scientific">Pseudomonas syringae pv. delphinii</name>
    <dbReference type="NCBI Taxonomy" id="192088"/>
    <lineage>
        <taxon>Bacteria</taxon>
        <taxon>Pseudomonadati</taxon>
        <taxon>Pseudomonadota</taxon>
        <taxon>Gammaproteobacteria</taxon>
        <taxon>Pseudomonadales</taxon>
        <taxon>Pseudomonadaceae</taxon>
        <taxon>Pseudomonas</taxon>
    </lineage>
</organism>
<proteinExistence type="predicted"/>
<evidence type="ECO:0000313" key="2">
    <source>
        <dbReference type="Proteomes" id="UP000267908"/>
    </source>
</evidence>
<sequence>MITINGDPMFAATDVDTGTMRIDQFKTLSGLVARHANSSQDDGRAGHTVAKGFTLSYVVTASRADKDSTPIPCGPLSHAGAVTPM</sequence>
<dbReference type="EMBL" id="RBQG01000026">
    <property type="protein sequence ID" value="RMP18527.1"/>
    <property type="molecule type" value="Genomic_DNA"/>
</dbReference>
<gene>
    <name evidence="1" type="ORF">ALQ28_200015</name>
</gene>
<dbReference type="AlphaFoldDB" id="A0A3M4BH73"/>
<accession>A0A3M4BH73</accession>
<comment type="caution">
    <text evidence="1">The sequence shown here is derived from an EMBL/GenBank/DDBJ whole genome shotgun (WGS) entry which is preliminary data.</text>
</comment>